<proteinExistence type="predicted"/>
<sequence length="119" mass="13471">MSIQRDYRYFGGQPFEQVEITREFPAVDSTMFSESAVAFQQLLRDASTVLKHLAEDKNFANEVMSAAQHSNPKKVEELIKSTGIDSKVDTTFNPDGITFKFEANVHGTDCCKLSMTLRW</sequence>
<gene>
    <name evidence="1" type="ORF">G4D63_05400</name>
</gene>
<dbReference type="InterPro" id="IPR058870">
    <property type="entry name" value="YuzC"/>
</dbReference>
<keyword evidence="2" id="KW-1185">Reference proteome</keyword>
<protein>
    <submittedName>
        <fullName evidence="1">Uncharacterized protein</fullName>
    </submittedName>
</protein>
<dbReference type="Pfam" id="PF26344">
    <property type="entry name" value="YuzC"/>
    <property type="match status" value="1"/>
</dbReference>
<dbReference type="EMBL" id="JAAIWM010000002">
    <property type="protein sequence ID" value="NEY71173.1"/>
    <property type="molecule type" value="Genomic_DNA"/>
</dbReference>
<evidence type="ECO:0000313" key="1">
    <source>
        <dbReference type="EMBL" id="NEY71173.1"/>
    </source>
</evidence>
<organism evidence="1 2">
    <name type="scientific">Bacillus mesophilus</name>
    <dbReference type="NCBI Taxonomy" id="1808955"/>
    <lineage>
        <taxon>Bacteria</taxon>
        <taxon>Bacillati</taxon>
        <taxon>Bacillota</taxon>
        <taxon>Bacilli</taxon>
        <taxon>Bacillales</taxon>
        <taxon>Bacillaceae</taxon>
        <taxon>Bacillus</taxon>
    </lineage>
</organism>
<dbReference type="RefSeq" id="WP_163178547.1">
    <property type="nucleotide sequence ID" value="NZ_JAAIWM010000002.1"/>
</dbReference>
<dbReference type="Proteomes" id="UP000481043">
    <property type="component" value="Unassembled WGS sequence"/>
</dbReference>
<name>A0A6M0Q4L8_9BACI</name>
<dbReference type="AlphaFoldDB" id="A0A6M0Q4L8"/>
<accession>A0A6M0Q4L8</accession>
<reference evidence="1 2" key="1">
    <citation type="submission" date="2020-02" db="EMBL/GenBank/DDBJ databases">
        <title>Bacillus aquiflavi sp. nov., isolated from yellow water of strong flavor Chinese baijiu in Yibin region of China.</title>
        <authorList>
            <person name="Xie J."/>
        </authorList>
    </citation>
    <scope>NUCLEOTIDE SEQUENCE [LARGE SCALE GENOMIC DNA]</scope>
    <source>
        <strain evidence="1 2">SA4</strain>
    </source>
</reference>
<evidence type="ECO:0000313" key="2">
    <source>
        <dbReference type="Proteomes" id="UP000481043"/>
    </source>
</evidence>
<comment type="caution">
    <text evidence="1">The sequence shown here is derived from an EMBL/GenBank/DDBJ whole genome shotgun (WGS) entry which is preliminary data.</text>
</comment>